<protein>
    <submittedName>
        <fullName evidence="1">Uncharacterized protein</fullName>
    </submittedName>
</protein>
<comment type="caution">
    <text evidence="1">The sequence shown here is derived from an EMBL/GenBank/DDBJ whole genome shotgun (WGS) entry which is preliminary data.</text>
</comment>
<keyword evidence="2" id="KW-1185">Reference proteome</keyword>
<accession>A0A369QES9</accession>
<evidence type="ECO:0000313" key="2">
    <source>
        <dbReference type="Proteomes" id="UP000253919"/>
    </source>
</evidence>
<name>A0A369QES9_9BACT</name>
<dbReference type="Proteomes" id="UP000253919">
    <property type="component" value="Unassembled WGS sequence"/>
</dbReference>
<organism evidence="1 2">
    <name type="scientific">Adhaeribacter pallidiroseus</name>
    <dbReference type="NCBI Taxonomy" id="2072847"/>
    <lineage>
        <taxon>Bacteria</taxon>
        <taxon>Pseudomonadati</taxon>
        <taxon>Bacteroidota</taxon>
        <taxon>Cytophagia</taxon>
        <taxon>Cytophagales</taxon>
        <taxon>Hymenobacteraceae</taxon>
        <taxon>Adhaeribacter</taxon>
    </lineage>
</organism>
<dbReference type="EMBL" id="QASA01000001">
    <property type="protein sequence ID" value="RDC63421.1"/>
    <property type="molecule type" value="Genomic_DNA"/>
</dbReference>
<evidence type="ECO:0000313" key="1">
    <source>
        <dbReference type="EMBL" id="RDC63421.1"/>
    </source>
</evidence>
<sequence length="702" mass="79833">MYFRLYALSAMKNSFSLILLLISFISRAQIPVDLAEFKKNSGAQVNTSASRLEVSWPIKNKQKGKIIFNLNQDAPLFASIQLTQGGVTKEIATALDPAFILTVGKRDLVSQNGWNIFFDKTHKKPHQAYLVEFDKRNVSVKTNGSRTVIRVSEVKAASFRGALEITLYNGSPLFNVAAVMATEVDSTAILYDGGLVSKAPTWNTIAWSDTDNKLQTIPLTINQNSEAKRVKYRTIMGSGRNGTLAIFPAPHQYFYPLDEAFNLKFTWMGKNYRNLVEDYGIGIRQDLMGDDRYVPWFNAPPKTQQRLNFFCLLSTESPEQTLTQVKQFTHNDTYQPLAGYKTMSSHFHNEFIMKVVLANKPVPEKPTFVDVFKNTGIDIVHLGEFHYTAHPKGPDEPRLQELKALFDQCKRLSTDKFLLLPGEEPNEFFGGHWLQFFPKPVYWIMARKPEMPFVTADSRYGKVYRINDKNDMLQLLEVENGLAWTAHARTKGSTGYPDKYKEETFFKSDRFMGAAWKNIPGELSEPRLSKRVLDLMDDMANWGLKKHVIAEADLFTVEPENEMYAHLNVNYLQLDKLPNYNQGWQPILDAMQQGKFFVTTGEVLLPTFSVNGKKSGETLKLPGEGKVTIALDVSWTFPLTFAEIISGDGSQVFREKIDLQNTQAFGKQNFKFKTNLNGKKWVRVEVWDAAVNGAFTQQVWLE</sequence>
<reference evidence="1 2" key="1">
    <citation type="submission" date="2018-04" db="EMBL/GenBank/DDBJ databases">
        <title>Adhaeribacter sp. HMF7616 genome sequencing and assembly.</title>
        <authorList>
            <person name="Kang H."/>
            <person name="Kang J."/>
            <person name="Cha I."/>
            <person name="Kim H."/>
            <person name="Joh K."/>
        </authorList>
    </citation>
    <scope>NUCLEOTIDE SEQUENCE [LARGE SCALE GENOMIC DNA]</scope>
    <source>
        <strain evidence="1 2">HMF7616</strain>
    </source>
</reference>
<proteinExistence type="predicted"/>
<gene>
    <name evidence="1" type="ORF">AHMF7616_02024</name>
</gene>
<dbReference type="AlphaFoldDB" id="A0A369QES9"/>